<organism evidence="17 18">
    <name type="scientific">Roseisolibacter agri</name>
    <dbReference type="NCBI Taxonomy" id="2014610"/>
    <lineage>
        <taxon>Bacteria</taxon>
        <taxon>Pseudomonadati</taxon>
        <taxon>Gemmatimonadota</taxon>
        <taxon>Gemmatimonadia</taxon>
        <taxon>Gemmatimonadales</taxon>
        <taxon>Gemmatimonadaceae</taxon>
        <taxon>Roseisolibacter</taxon>
    </lineage>
</organism>
<keyword evidence="9" id="KW-0067">ATP-binding</keyword>
<keyword evidence="5 12" id="KW-0597">Phosphoprotein</keyword>
<dbReference type="InterPro" id="IPR036890">
    <property type="entry name" value="HATPase_C_sf"/>
</dbReference>
<evidence type="ECO:0000259" key="15">
    <source>
        <dbReference type="PROSITE" id="PS50851"/>
    </source>
</evidence>
<feature type="region of interest" description="Disordered" evidence="13">
    <location>
        <begin position="290"/>
        <end position="315"/>
    </location>
</feature>
<dbReference type="InterPro" id="IPR037006">
    <property type="entry name" value="CheA-like_homodim_sf"/>
</dbReference>
<evidence type="ECO:0000256" key="11">
    <source>
        <dbReference type="ARBA" id="ARBA00035100"/>
    </source>
</evidence>
<dbReference type="SMART" id="SM01231">
    <property type="entry name" value="H-kinase_dim"/>
    <property type="match status" value="1"/>
</dbReference>
<dbReference type="PANTHER" id="PTHR43395">
    <property type="entry name" value="SENSOR HISTIDINE KINASE CHEA"/>
    <property type="match status" value="1"/>
</dbReference>
<keyword evidence="18" id="KW-1185">Reference proteome</keyword>
<dbReference type="InterPro" id="IPR004358">
    <property type="entry name" value="Sig_transdc_His_kin-like_C"/>
</dbReference>
<evidence type="ECO:0000256" key="6">
    <source>
        <dbReference type="ARBA" id="ARBA00022679"/>
    </source>
</evidence>
<dbReference type="Gene3D" id="1.10.287.560">
    <property type="entry name" value="Histidine kinase CheA-like, homodimeric domain"/>
    <property type="match status" value="1"/>
</dbReference>
<gene>
    <name evidence="17" type="ORF">rosag_18470</name>
</gene>
<dbReference type="Gene3D" id="3.30.565.10">
    <property type="entry name" value="Histidine kinase-like ATPase, C-terminal domain"/>
    <property type="match status" value="1"/>
</dbReference>
<evidence type="ECO:0000256" key="5">
    <source>
        <dbReference type="ARBA" id="ARBA00022553"/>
    </source>
</evidence>
<dbReference type="InterPro" id="IPR005467">
    <property type="entry name" value="His_kinase_dom"/>
</dbReference>
<evidence type="ECO:0000256" key="12">
    <source>
        <dbReference type="PROSITE-ProRule" id="PRU00110"/>
    </source>
</evidence>
<dbReference type="Pfam" id="PF02518">
    <property type="entry name" value="HATPase_c"/>
    <property type="match status" value="1"/>
</dbReference>
<dbReference type="GO" id="GO:0006935">
    <property type="term" value="P:chemotaxis"/>
    <property type="evidence" value="ECO:0007669"/>
    <property type="project" value="UniProtKB-KW"/>
</dbReference>
<name>A0AA37VEK8_9BACT</name>
<evidence type="ECO:0000256" key="7">
    <source>
        <dbReference type="ARBA" id="ARBA00022741"/>
    </source>
</evidence>
<evidence type="ECO:0000259" key="16">
    <source>
        <dbReference type="PROSITE" id="PS50894"/>
    </source>
</evidence>
<dbReference type="PROSITE" id="PS50851">
    <property type="entry name" value="CHEW"/>
    <property type="match status" value="1"/>
</dbReference>
<dbReference type="PRINTS" id="PR00344">
    <property type="entry name" value="BCTRLSENSOR"/>
</dbReference>
<dbReference type="RefSeq" id="WP_284349788.1">
    <property type="nucleotide sequence ID" value="NZ_BRXS01000003.1"/>
</dbReference>
<dbReference type="EMBL" id="BRXS01000003">
    <property type="protein sequence ID" value="GLC25334.1"/>
    <property type="molecule type" value="Genomic_DNA"/>
</dbReference>
<feature type="domain" description="CheW-like" evidence="15">
    <location>
        <begin position="569"/>
        <end position="705"/>
    </location>
</feature>
<dbReference type="FunFam" id="3.30.565.10:FF:000016">
    <property type="entry name" value="Chemotaxis protein CheA, putative"/>
    <property type="match status" value="1"/>
</dbReference>
<evidence type="ECO:0000313" key="18">
    <source>
        <dbReference type="Proteomes" id="UP001161325"/>
    </source>
</evidence>
<dbReference type="GO" id="GO:0000155">
    <property type="term" value="F:phosphorelay sensor kinase activity"/>
    <property type="evidence" value="ECO:0007669"/>
    <property type="project" value="InterPro"/>
</dbReference>
<evidence type="ECO:0000256" key="3">
    <source>
        <dbReference type="ARBA" id="ARBA00021495"/>
    </source>
</evidence>
<dbReference type="Pfam" id="PF02895">
    <property type="entry name" value="H-kinase_dim"/>
    <property type="match status" value="1"/>
</dbReference>
<feature type="modified residue" description="Phosphohistidine" evidence="12">
    <location>
        <position position="167"/>
    </location>
</feature>
<dbReference type="InterPro" id="IPR036061">
    <property type="entry name" value="CheW-like_dom_sf"/>
</dbReference>
<keyword evidence="6" id="KW-0808">Transferase</keyword>
<reference evidence="17" key="1">
    <citation type="submission" date="2022-08" db="EMBL/GenBank/DDBJ databases">
        <title>Draft genome sequencing of Roseisolibacter agri AW1220.</title>
        <authorList>
            <person name="Tobiishi Y."/>
            <person name="Tonouchi A."/>
        </authorList>
    </citation>
    <scope>NUCLEOTIDE SEQUENCE</scope>
    <source>
        <strain evidence="17">AW1220</strain>
    </source>
</reference>
<dbReference type="SMART" id="SM00387">
    <property type="entry name" value="HATPase_c"/>
    <property type="match status" value="1"/>
</dbReference>
<dbReference type="Pfam" id="PF01627">
    <property type="entry name" value="Hpt"/>
    <property type="match status" value="1"/>
</dbReference>
<dbReference type="CDD" id="cd00088">
    <property type="entry name" value="HPT"/>
    <property type="match status" value="1"/>
</dbReference>
<evidence type="ECO:0000256" key="8">
    <source>
        <dbReference type="ARBA" id="ARBA00022777"/>
    </source>
</evidence>
<evidence type="ECO:0000256" key="10">
    <source>
        <dbReference type="ARBA" id="ARBA00023012"/>
    </source>
</evidence>
<dbReference type="InterPro" id="IPR036641">
    <property type="entry name" value="HPT_dom_sf"/>
</dbReference>
<dbReference type="InterPro" id="IPR008207">
    <property type="entry name" value="Sig_transdc_His_kin_Hpt_dom"/>
</dbReference>
<protein>
    <recommendedName>
        <fullName evidence="3">Chemotaxis protein CheA</fullName>
        <ecNumber evidence="2">2.7.13.3</ecNumber>
    </recommendedName>
</protein>
<dbReference type="SUPFAM" id="SSF47384">
    <property type="entry name" value="Homodimeric domain of signal transducing histidine kinase"/>
    <property type="match status" value="1"/>
</dbReference>
<dbReference type="AlphaFoldDB" id="A0AA37VEK8"/>
<keyword evidence="7" id="KW-0547">Nucleotide-binding</keyword>
<evidence type="ECO:0000313" key="17">
    <source>
        <dbReference type="EMBL" id="GLC25334.1"/>
    </source>
</evidence>
<keyword evidence="10" id="KW-0902">Two-component regulatory system</keyword>
<feature type="domain" description="HPt" evidence="16">
    <location>
        <begin position="120"/>
        <end position="224"/>
    </location>
</feature>
<dbReference type="SMART" id="SM00260">
    <property type="entry name" value="CheW"/>
    <property type="match status" value="1"/>
</dbReference>
<dbReference type="Proteomes" id="UP001161325">
    <property type="component" value="Unassembled WGS sequence"/>
</dbReference>
<dbReference type="Gene3D" id="1.20.120.160">
    <property type="entry name" value="HPT domain"/>
    <property type="match status" value="1"/>
</dbReference>
<proteinExistence type="predicted"/>
<dbReference type="SUPFAM" id="SSF55874">
    <property type="entry name" value="ATPase domain of HSP90 chaperone/DNA topoisomerase II/histidine kinase"/>
    <property type="match status" value="1"/>
</dbReference>
<dbReference type="SUPFAM" id="SSF47226">
    <property type="entry name" value="Histidine-containing phosphotransfer domain, HPT domain"/>
    <property type="match status" value="1"/>
</dbReference>
<dbReference type="Pfam" id="PF01584">
    <property type="entry name" value="CheW"/>
    <property type="match status" value="1"/>
</dbReference>
<dbReference type="GO" id="GO:0005524">
    <property type="term" value="F:ATP binding"/>
    <property type="evidence" value="ECO:0007669"/>
    <property type="project" value="UniProtKB-KW"/>
</dbReference>
<dbReference type="PANTHER" id="PTHR43395:SF10">
    <property type="entry name" value="CHEMOTAXIS PROTEIN CHEA"/>
    <property type="match status" value="1"/>
</dbReference>
<evidence type="ECO:0000256" key="13">
    <source>
        <dbReference type="SAM" id="MobiDB-lite"/>
    </source>
</evidence>
<evidence type="ECO:0000259" key="14">
    <source>
        <dbReference type="PROSITE" id="PS50109"/>
    </source>
</evidence>
<keyword evidence="8" id="KW-0418">Kinase</keyword>
<comment type="caution">
    <text evidence="17">The sequence shown here is derived from an EMBL/GenBank/DDBJ whole genome shotgun (WGS) entry which is preliminary data.</text>
</comment>
<comment type="function">
    <text evidence="11">Involved in the transmission of sensory signals from the chemoreceptors to the flagellar motors. CheA is autophosphorylated; it can transfer its phosphate group to either CheB or CheY.</text>
</comment>
<accession>A0AA37VEK8</accession>
<dbReference type="PROSITE" id="PS50894">
    <property type="entry name" value="HPT"/>
    <property type="match status" value="1"/>
</dbReference>
<evidence type="ECO:0000256" key="9">
    <source>
        <dbReference type="ARBA" id="ARBA00022840"/>
    </source>
</evidence>
<dbReference type="InterPro" id="IPR004105">
    <property type="entry name" value="CheA-like_dim"/>
</dbReference>
<evidence type="ECO:0000256" key="2">
    <source>
        <dbReference type="ARBA" id="ARBA00012438"/>
    </source>
</evidence>
<feature type="compositionally biased region" description="Basic and acidic residues" evidence="13">
    <location>
        <begin position="292"/>
        <end position="315"/>
    </location>
</feature>
<dbReference type="PROSITE" id="PS50109">
    <property type="entry name" value="HIS_KIN"/>
    <property type="match status" value="1"/>
</dbReference>
<dbReference type="InterPro" id="IPR036097">
    <property type="entry name" value="HisK_dim/P_sf"/>
</dbReference>
<dbReference type="InterPro" id="IPR002545">
    <property type="entry name" value="CheW-lke_dom"/>
</dbReference>
<sequence length="720" mass="76340">MSEFTLDDAVTLLLQLEPEDREEFARIREALADLAFGNKVPIAIQPTVAKAVRVLKPLAEGTAADPAATFAEVCALIEQAMDAGLAAPPAAAPAAAAPPSHAVSSSAVPSSAPSESDVLPADVDLDLLRDFLVESRDCISGSEAALLALEHTPDDIEAVNTVFRAFHTVKGTSAFIGLVRLTSFAHEAESLLSRVRDREIAYTSACATLSLRSVDMLKALLDAVEETLRTSGPGGALETPDGYQALIDALVGYDGSDAAPAIAAAAAAEVAPSITAPALASLAAEVAGAPAVERRQGDRRQGDRRQGDRRAAGSEADQFLRVRTDRLDRLIDMVGELVIAQSMIAGDQTLAAAAGTHHELTKKITHAGKIVRELQDLSMSMRMVPLKATFQKLTRLVRDVAAKLGKDVEFSTEGEDTEVDRNMVDVIGDPLVHMVRNALDHGVETPEDRLRAGKARQGHVKLSAYQSGGSVIVELKDDGRGLNREKIVRKAIEKGLIDSDRGMTDGEVFQLIFAPGFSTADQVTDVSGRGVGMDVVKRNIESVRGRIEIVSEPGQGTTFYVRLPLTLAVTDGMLVRVGTERYIVPTTNIHMSFRPERGMLQTVAGRGEVVTLRGEVMPVVRLHRLFRVPGAVEDPTQALLMIVGDGHQRRSALLVDELLSQQQVVAKSLGDGIGAVGGIAGGAILGDGRVGLILDVTDIVALAQSGEATPEWAEGKRAVA</sequence>
<keyword evidence="4" id="KW-0145">Chemotaxis</keyword>
<dbReference type="GO" id="GO:0005737">
    <property type="term" value="C:cytoplasm"/>
    <property type="evidence" value="ECO:0007669"/>
    <property type="project" value="InterPro"/>
</dbReference>
<dbReference type="CDD" id="cd16916">
    <property type="entry name" value="HATPase_CheA-like"/>
    <property type="match status" value="1"/>
</dbReference>
<dbReference type="EC" id="2.7.13.3" evidence="2"/>
<dbReference type="InterPro" id="IPR051315">
    <property type="entry name" value="Bact_Chemotaxis_CheA"/>
</dbReference>
<feature type="region of interest" description="Disordered" evidence="13">
    <location>
        <begin position="94"/>
        <end position="116"/>
    </location>
</feature>
<dbReference type="InterPro" id="IPR003594">
    <property type="entry name" value="HATPase_dom"/>
</dbReference>
<dbReference type="SUPFAM" id="SSF50341">
    <property type="entry name" value="CheW-like"/>
    <property type="match status" value="1"/>
</dbReference>
<dbReference type="SMART" id="SM00073">
    <property type="entry name" value="HPT"/>
    <property type="match status" value="1"/>
</dbReference>
<evidence type="ECO:0000256" key="1">
    <source>
        <dbReference type="ARBA" id="ARBA00000085"/>
    </source>
</evidence>
<comment type="catalytic activity">
    <reaction evidence="1">
        <text>ATP + protein L-histidine = ADP + protein N-phospho-L-histidine.</text>
        <dbReference type="EC" id="2.7.13.3"/>
    </reaction>
</comment>
<dbReference type="Gene3D" id="2.30.30.40">
    <property type="entry name" value="SH3 Domains"/>
    <property type="match status" value="1"/>
</dbReference>
<feature type="domain" description="Histidine kinase" evidence="14">
    <location>
        <begin position="369"/>
        <end position="567"/>
    </location>
</feature>
<evidence type="ECO:0000256" key="4">
    <source>
        <dbReference type="ARBA" id="ARBA00022500"/>
    </source>
</evidence>